<feature type="domain" description="Acyl-CoA dehydrogenase/oxidase C-terminal" evidence="6">
    <location>
        <begin position="235"/>
        <end position="382"/>
    </location>
</feature>
<keyword evidence="9" id="KW-1185">Reference proteome</keyword>
<evidence type="ECO:0000256" key="4">
    <source>
        <dbReference type="ARBA" id="ARBA00022827"/>
    </source>
</evidence>
<dbReference type="EMBL" id="BLPG01000001">
    <property type="protein sequence ID" value="GFJ86755.1"/>
    <property type="molecule type" value="Genomic_DNA"/>
</dbReference>
<dbReference type="SUPFAM" id="SSF47203">
    <property type="entry name" value="Acyl-CoA dehydrogenase C-terminal domain-like"/>
    <property type="match status" value="1"/>
</dbReference>
<dbReference type="InterPro" id="IPR036250">
    <property type="entry name" value="AcylCo_DH-like_C"/>
</dbReference>
<dbReference type="Pfam" id="PF02770">
    <property type="entry name" value="Acyl-CoA_dh_M"/>
    <property type="match status" value="1"/>
</dbReference>
<dbReference type="Gene3D" id="1.10.540.10">
    <property type="entry name" value="Acyl-CoA dehydrogenase/oxidase, N-terminal domain"/>
    <property type="match status" value="1"/>
</dbReference>
<dbReference type="GO" id="GO:0050660">
    <property type="term" value="F:flavin adenine dinucleotide binding"/>
    <property type="evidence" value="ECO:0007669"/>
    <property type="project" value="InterPro"/>
</dbReference>
<evidence type="ECO:0000256" key="1">
    <source>
        <dbReference type="ARBA" id="ARBA00001974"/>
    </source>
</evidence>
<feature type="domain" description="Acyl-CoA oxidase/dehydrogenase middle" evidence="7">
    <location>
        <begin position="125"/>
        <end position="221"/>
    </location>
</feature>
<evidence type="ECO:0000256" key="5">
    <source>
        <dbReference type="RuleBase" id="RU362125"/>
    </source>
</evidence>
<evidence type="ECO:0000313" key="8">
    <source>
        <dbReference type="EMBL" id="GFJ86755.1"/>
    </source>
</evidence>
<dbReference type="InterPro" id="IPR037069">
    <property type="entry name" value="AcylCoA_DH/ox_N_sf"/>
</dbReference>
<dbReference type="CDD" id="cd00567">
    <property type="entry name" value="ACAD"/>
    <property type="match status" value="1"/>
</dbReference>
<sequence length="581" mass="60784">MAARPATGARRLERLLDGPEADVVFAPERIADHDAAEAFPVDACRWLDEVGLPAYYVPAAYGGALHSFEDLVRLARGVARRDLTVAVAHAKTFLGAASAWALPPGPSTVPAQTLARAILAGVPVCWALTERGHGSDLLAAEVTAVREGGGYRVDGEKWLVNNATRAGIVCLHARTDPAGGPRGFSLLLVDKRTLADAAYHCLPKVRTHGIRGADISGIAFTGARVPASALVGPEGAGTETVLRALQLTRTVCVALSLGAADHALALTHRYVTERELYGGHLRELPYVRRTLGRLYAKLFAAEAVGAVGVRGVHTVPGELSVLSAVLKAFVPSLVDNLVAGCGELLGARAFLTGIPIYGAFGKVERDHRVVGVFDGSTFVNRAALVNQFPLLARTYRTRPASVDDLAPTADLDRPVPPFDPAGLELLSRSGCLPLRGLASAVAALRARLPGTACAALAQALLSACDAVHDEMSCHRPRGRDVPASAFHLAERYEMCVAGAAAVHVWLHNDGRPGTGPLWRDGLWLSAVLADLLDRLLPGTPGVPATASGTGGVFTELFAAIEAEPGLRPSILGPGSAREAAA</sequence>
<comment type="caution">
    <text evidence="8">The sequence shown here is derived from an EMBL/GenBank/DDBJ whole genome shotgun (WGS) entry which is preliminary data.</text>
</comment>
<gene>
    <name evidence="8" type="ORF">Prum_003970</name>
</gene>
<reference evidence="8 9" key="2">
    <citation type="submission" date="2020-03" db="EMBL/GenBank/DDBJ databases">
        <authorList>
            <person name="Ichikawa N."/>
            <person name="Kimura A."/>
            <person name="Kitahashi Y."/>
            <person name="Uohara A."/>
        </authorList>
    </citation>
    <scope>NUCLEOTIDE SEQUENCE [LARGE SCALE GENOMIC DNA]</scope>
    <source>
        <strain evidence="8 9">NBRC 108638</strain>
    </source>
</reference>
<dbReference type="InterPro" id="IPR046373">
    <property type="entry name" value="Acyl-CoA_Oxase/DH_mid-dom_sf"/>
</dbReference>
<dbReference type="Gene3D" id="1.20.140.10">
    <property type="entry name" value="Butyryl-CoA Dehydrogenase, subunit A, domain 3"/>
    <property type="match status" value="1"/>
</dbReference>
<evidence type="ECO:0000256" key="2">
    <source>
        <dbReference type="ARBA" id="ARBA00009347"/>
    </source>
</evidence>
<evidence type="ECO:0000259" key="6">
    <source>
        <dbReference type="Pfam" id="PF00441"/>
    </source>
</evidence>
<dbReference type="Gene3D" id="2.40.110.10">
    <property type="entry name" value="Butyryl-CoA Dehydrogenase, subunit A, domain 2"/>
    <property type="match status" value="1"/>
</dbReference>
<proteinExistence type="inferred from homology"/>
<dbReference type="Proteomes" id="UP000482960">
    <property type="component" value="Unassembled WGS sequence"/>
</dbReference>
<dbReference type="InterPro" id="IPR006091">
    <property type="entry name" value="Acyl-CoA_Oxase/DH_mid-dom"/>
</dbReference>
<protein>
    <submittedName>
        <fullName evidence="8">Acyl-CoA dehydrogenase</fullName>
    </submittedName>
</protein>
<dbReference type="GO" id="GO:0005886">
    <property type="term" value="C:plasma membrane"/>
    <property type="evidence" value="ECO:0007669"/>
    <property type="project" value="TreeGrafter"/>
</dbReference>
<keyword evidence="5" id="KW-0560">Oxidoreductase</keyword>
<dbReference type="Pfam" id="PF00441">
    <property type="entry name" value="Acyl-CoA_dh_1"/>
    <property type="match status" value="1"/>
</dbReference>
<dbReference type="InterPro" id="IPR009075">
    <property type="entry name" value="AcylCo_DH/oxidase_C"/>
</dbReference>
<comment type="similarity">
    <text evidence="2 5">Belongs to the acyl-CoA dehydrogenase family.</text>
</comment>
<dbReference type="InterPro" id="IPR009100">
    <property type="entry name" value="AcylCoA_DH/oxidase_NM_dom_sf"/>
</dbReference>
<evidence type="ECO:0000259" key="7">
    <source>
        <dbReference type="Pfam" id="PF02770"/>
    </source>
</evidence>
<name>A0A6V8L225_9ACTN</name>
<comment type="cofactor">
    <cofactor evidence="1 5">
        <name>FAD</name>
        <dbReference type="ChEBI" id="CHEBI:57692"/>
    </cofactor>
</comment>
<dbReference type="GO" id="GO:0003995">
    <property type="term" value="F:acyl-CoA dehydrogenase activity"/>
    <property type="evidence" value="ECO:0007669"/>
    <property type="project" value="TreeGrafter"/>
</dbReference>
<dbReference type="SUPFAM" id="SSF56645">
    <property type="entry name" value="Acyl-CoA dehydrogenase NM domain-like"/>
    <property type="match status" value="1"/>
</dbReference>
<keyword evidence="3 5" id="KW-0285">Flavoprotein</keyword>
<organism evidence="8 9">
    <name type="scientific">Phytohabitans rumicis</name>
    <dbReference type="NCBI Taxonomy" id="1076125"/>
    <lineage>
        <taxon>Bacteria</taxon>
        <taxon>Bacillati</taxon>
        <taxon>Actinomycetota</taxon>
        <taxon>Actinomycetes</taxon>
        <taxon>Micromonosporales</taxon>
        <taxon>Micromonosporaceae</taxon>
    </lineage>
</organism>
<dbReference type="PANTHER" id="PTHR43884">
    <property type="entry name" value="ACYL-COA DEHYDROGENASE"/>
    <property type="match status" value="1"/>
</dbReference>
<keyword evidence="4 5" id="KW-0274">FAD</keyword>
<accession>A0A6V8L225</accession>
<dbReference type="PANTHER" id="PTHR43884:SF19">
    <property type="entry name" value="ACYL-COA DEHYDROGENASE FADE4-RELATED"/>
    <property type="match status" value="1"/>
</dbReference>
<reference evidence="8 9" key="1">
    <citation type="submission" date="2020-03" db="EMBL/GenBank/DDBJ databases">
        <title>Whole genome shotgun sequence of Phytohabitans rumicis NBRC 108638.</title>
        <authorList>
            <person name="Komaki H."/>
            <person name="Tamura T."/>
        </authorList>
    </citation>
    <scope>NUCLEOTIDE SEQUENCE [LARGE SCALE GENOMIC DNA]</scope>
    <source>
        <strain evidence="8 9">NBRC 108638</strain>
    </source>
</reference>
<evidence type="ECO:0000256" key="3">
    <source>
        <dbReference type="ARBA" id="ARBA00022630"/>
    </source>
</evidence>
<dbReference type="AlphaFoldDB" id="A0A6V8L225"/>
<evidence type="ECO:0000313" key="9">
    <source>
        <dbReference type="Proteomes" id="UP000482960"/>
    </source>
</evidence>